<name>A0A1C5ILL1_9ACTN</name>
<dbReference type="InterPro" id="IPR037595">
    <property type="entry name" value="RGP_fam"/>
</dbReference>
<accession>A0A1C5ILL1</accession>
<comment type="subcellular location">
    <subcellularLocation>
        <location evidence="1">Golgi apparatus</location>
    </subcellularLocation>
</comment>
<dbReference type="PANTHER" id="PTHR31362">
    <property type="entry name" value="GLYCOSYLTRANSFERASE STELLO1-RELATED"/>
    <property type="match status" value="1"/>
</dbReference>
<dbReference type="OrthoDB" id="446056at2"/>
<evidence type="ECO:0000256" key="2">
    <source>
        <dbReference type="ARBA" id="ARBA00023034"/>
    </source>
</evidence>
<dbReference type="InterPro" id="IPR005049">
    <property type="entry name" value="STL-like"/>
</dbReference>
<sequence>MSETLPRVDVVMTTIGDGAAFLSAYRTLLGRIDASDRVRIVIIPDRKTPASLFETVEQARRSGLDVVCPTVAEQDAMLAALGAPTLVPYDSDNRRNIGYLMSWQSDADFLISVDDDNFPVDDQFFAAHAVVAAGPRPARVVSADSGWWNPCDQLAVEPMPVYPRGFPYAHRTPTPTTERTETVDVRINAGLWLGDPDVDAITRIAVRPDVTAMPAPAVVFDTDTWAPVNSQNTAVHRDALPAYYFPRMGYRHHGQEIDRYADIFSGYFVQACAKHLGHAVRFGDPLAMHARNEHLLLRDLQQELTAIALLEDVLAWLPGCKLDGDTYTEAYLSLSYQLQDAVEGMSGRLWTHELRGFVHQMAHLMRQWIGVLQRCQGTGPAPA</sequence>
<keyword evidence="2" id="KW-0333">Golgi apparatus</keyword>
<keyword evidence="4" id="KW-1185">Reference proteome</keyword>
<proteinExistence type="predicted"/>
<dbReference type="Proteomes" id="UP000199408">
    <property type="component" value="Unassembled WGS sequence"/>
</dbReference>
<dbReference type="Pfam" id="PF03214">
    <property type="entry name" value="RGP"/>
    <property type="match status" value="1"/>
</dbReference>
<dbReference type="RefSeq" id="WP_091298752.1">
    <property type="nucleotide sequence ID" value="NZ_FMDN01000013.1"/>
</dbReference>
<dbReference type="PANTHER" id="PTHR31362:SF0">
    <property type="entry name" value="EXOSTOSIN DOMAIN-CONTAINING PROTEIN-RELATED"/>
    <property type="match status" value="1"/>
</dbReference>
<reference evidence="4" key="1">
    <citation type="submission" date="2016-06" db="EMBL/GenBank/DDBJ databases">
        <authorList>
            <person name="Varghese N."/>
        </authorList>
    </citation>
    <scope>NUCLEOTIDE SEQUENCE [LARGE SCALE GENOMIC DNA]</scope>
    <source>
        <strain evidence="4">DSM 43171</strain>
    </source>
</reference>
<dbReference type="AlphaFoldDB" id="A0A1C5ILL1"/>
<evidence type="ECO:0000313" key="3">
    <source>
        <dbReference type="EMBL" id="SCG59227.1"/>
    </source>
</evidence>
<dbReference type="EMBL" id="FMDN01000013">
    <property type="protein sequence ID" value="SCG59227.1"/>
    <property type="molecule type" value="Genomic_DNA"/>
</dbReference>
<evidence type="ECO:0000313" key="4">
    <source>
        <dbReference type="Proteomes" id="UP000199408"/>
    </source>
</evidence>
<dbReference type="STRING" id="47864.GA0070560_11383"/>
<organism evidence="3 4">
    <name type="scientific">Micromonospora halophytica</name>
    <dbReference type="NCBI Taxonomy" id="47864"/>
    <lineage>
        <taxon>Bacteria</taxon>
        <taxon>Bacillati</taxon>
        <taxon>Actinomycetota</taxon>
        <taxon>Actinomycetes</taxon>
        <taxon>Micromonosporales</taxon>
        <taxon>Micromonosporaceae</taxon>
        <taxon>Micromonospora</taxon>
    </lineage>
</organism>
<protein>
    <submittedName>
        <fullName evidence="3">Reversibly glycosylated polypeptide</fullName>
    </submittedName>
</protein>
<gene>
    <name evidence="3" type="ORF">GA0070560_11383</name>
</gene>
<evidence type="ECO:0000256" key="1">
    <source>
        <dbReference type="ARBA" id="ARBA00004555"/>
    </source>
</evidence>